<dbReference type="KEGG" id="brv:CFK39_10895"/>
<dbReference type="CDD" id="cd06445">
    <property type="entry name" value="ATase"/>
    <property type="match status" value="1"/>
</dbReference>
<protein>
    <submittedName>
        <fullName evidence="3">Cysteine methyltransferase</fullName>
    </submittedName>
</protein>
<dbReference type="Pfam" id="PF01035">
    <property type="entry name" value="DNA_binding_1"/>
    <property type="match status" value="1"/>
</dbReference>
<dbReference type="RefSeq" id="WP_089065482.1">
    <property type="nucleotide sequence ID" value="NZ_CP022316.1"/>
</dbReference>
<keyword evidence="1" id="KW-0227">DNA damage</keyword>
<dbReference type="PANTHER" id="PTHR42942:SF1">
    <property type="entry name" value="ALKYLTRANSFERASE-LIKE PROTEIN 1"/>
    <property type="match status" value="1"/>
</dbReference>
<organism evidence="3 4">
    <name type="scientific">Brachybacterium avium</name>
    <dbReference type="NCBI Taxonomy" id="2017485"/>
    <lineage>
        <taxon>Bacteria</taxon>
        <taxon>Bacillati</taxon>
        <taxon>Actinomycetota</taxon>
        <taxon>Actinomycetes</taxon>
        <taxon>Micrococcales</taxon>
        <taxon>Dermabacteraceae</taxon>
        <taxon>Brachybacterium</taxon>
    </lineage>
</organism>
<reference evidence="4" key="1">
    <citation type="submission" date="2017-07" db="EMBL/GenBank/DDBJ databases">
        <title>Brachybacterium sp. VR2415.</title>
        <authorList>
            <person name="Tak E.J."/>
            <person name="Bae J.-W."/>
        </authorList>
    </citation>
    <scope>NUCLEOTIDE SEQUENCE [LARGE SCALE GENOMIC DNA]</scope>
    <source>
        <strain evidence="4">VR2415</strain>
    </source>
</reference>
<keyword evidence="4" id="KW-1185">Reference proteome</keyword>
<keyword evidence="3" id="KW-0808">Transferase</keyword>
<dbReference type="SUPFAM" id="SSF46767">
    <property type="entry name" value="Methylated DNA-protein cysteine methyltransferase, C-terminal domain"/>
    <property type="match status" value="1"/>
</dbReference>
<dbReference type="EMBL" id="CP022316">
    <property type="protein sequence ID" value="ASK66241.1"/>
    <property type="molecule type" value="Genomic_DNA"/>
</dbReference>
<gene>
    <name evidence="3" type="ORF">CFK39_10895</name>
</gene>
<dbReference type="InterPro" id="IPR052520">
    <property type="entry name" value="ATL_DNA_repair"/>
</dbReference>
<dbReference type="InterPro" id="IPR036217">
    <property type="entry name" value="MethylDNA_cys_MeTrfase_DNAb"/>
</dbReference>
<dbReference type="GO" id="GO:0008168">
    <property type="term" value="F:methyltransferase activity"/>
    <property type="evidence" value="ECO:0007669"/>
    <property type="project" value="UniProtKB-KW"/>
</dbReference>
<dbReference type="GO" id="GO:0032259">
    <property type="term" value="P:methylation"/>
    <property type="evidence" value="ECO:0007669"/>
    <property type="project" value="UniProtKB-KW"/>
</dbReference>
<sequence>MEDPREAVRAVAATIRPGQVMTYGEIAVETGLHPRQVGRHVAALEDIPWWRIVRADGTPATCHGGTAPSLLAQEHVPFRGRRVDLRALASTPDPGRSPGGTA</sequence>
<dbReference type="InterPro" id="IPR014048">
    <property type="entry name" value="MethylDNA_cys_MeTrfase_DNA-bd"/>
</dbReference>
<evidence type="ECO:0000313" key="4">
    <source>
        <dbReference type="Proteomes" id="UP000198398"/>
    </source>
</evidence>
<accession>A0A220UE67</accession>
<dbReference type="Proteomes" id="UP000198398">
    <property type="component" value="Chromosome"/>
</dbReference>
<feature type="domain" description="Methylated-DNA-[protein]-cysteine S-methyltransferase DNA binding" evidence="2">
    <location>
        <begin position="5"/>
        <end position="67"/>
    </location>
</feature>
<dbReference type="OrthoDB" id="9132167at2"/>
<name>A0A220UE67_9MICO</name>
<keyword evidence="3" id="KW-0489">Methyltransferase</keyword>
<dbReference type="AlphaFoldDB" id="A0A220UE67"/>
<dbReference type="PANTHER" id="PTHR42942">
    <property type="entry name" value="6-O-METHYLGUANINE DNA METHYLTRANSFERASE"/>
    <property type="match status" value="1"/>
</dbReference>
<evidence type="ECO:0000259" key="2">
    <source>
        <dbReference type="Pfam" id="PF01035"/>
    </source>
</evidence>
<dbReference type="Gene3D" id="1.10.10.10">
    <property type="entry name" value="Winged helix-like DNA-binding domain superfamily/Winged helix DNA-binding domain"/>
    <property type="match status" value="1"/>
</dbReference>
<dbReference type="GO" id="GO:0006281">
    <property type="term" value="P:DNA repair"/>
    <property type="evidence" value="ECO:0007669"/>
    <property type="project" value="InterPro"/>
</dbReference>
<evidence type="ECO:0000256" key="1">
    <source>
        <dbReference type="ARBA" id="ARBA00022763"/>
    </source>
</evidence>
<evidence type="ECO:0000313" key="3">
    <source>
        <dbReference type="EMBL" id="ASK66241.1"/>
    </source>
</evidence>
<dbReference type="InterPro" id="IPR036388">
    <property type="entry name" value="WH-like_DNA-bd_sf"/>
</dbReference>
<proteinExistence type="predicted"/>